<feature type="domain" description="RagB/SusD" evidence="7">
    <location>
        <begin position="379"/>
        <end position="532"/>
    </location>
</feature>
<name>A0ABY6NRJ8_9FLAO</name>
<dbReference type="EMBL" id="CP069620">
    <property type="protein sequence ID" value="UZH55404.1"/>
    <property type="molecule type" value="Genomic_DNA"/>
</dbReference>
<dbReference type="Gene3D" id="1.10.3780.10">
    <property type="entry name" value="SusD-like"/>
    <property type="match status" value="1"/>
</dbReference>
<keyword evidence="3 6" id="KW-0732">Signal</keyword>
<evidence type="ECO:0000256" key="2">
    <source>
        <dbReference type="ARBA" id="ARBA00006275"/>
    </source>
</evidence>
<keyword evidence="5" id="KW-0998">Cell outer membrane</keyword>
<comment type="similarity">
    <text evidence="2">Belongs to the SusD family.</text>
</comment>
<sequence>MNMNNKIKSFFLIFLSLTVLGSCESELDLQPEDNRKVPGQLLDDSAAYKQFLAKLYAGLAVSGQEGPAGNPDLLGLDEGFSQYMRLYWMLQELPTDEALIGWNDGTIADLHGQNWTSGNEFIRTMYSRILYQIAQANEYIRQSSDANLSANGIEESEMAEIQQFRAEARFLRALSYYHAMDLYGNPPFITEDSPVGAFLPEQIQRAELFDYIESELLDIEGKVVAAGQNEYGRADQAAVWTLLAKLYLNAEVYTGTPRYDDVLTYSQKVIDAGFTLVDDYQKLFLADNDVNGAQNEIIFPIRFDGLNTNSYGGLTFIIHASVGGDMDPEEFGVNSGWAGLRTTPEFVSLFPDGADSADEREMFYTEGQSLEINSISSFTDGYAVGKYKNVDVNGNQGSDATGEHVDTDFPLFRLGDVYLMYAEAAFRTNTNMSQAVDYINELRERAYGEGNGLISASAINNNFLINERGRELYWEAHRRTDLIRFNRFTENGVWAWKGDVPQGTTTAPYRNIFPIPASDLGVNTNLTQNPGY</sequence>
<evidence type="ECO:0000256" key="1">
    <source>
        <dbReference type="ARBA" id="ARBA00004442"/>
    </source>
</evidence>
<evidence type="ECO:0000256" key="4">
    <source>
        <dbReference type="ARBA" id="ARBA00023136"/>
    </source>
</evidence>
<evidence type="ECO:0000259" key="7">
    <source>
        <dbReference type="Pfam" id="PF07980"/>
    </source>
</evidence>
<evidence type="ECO:0000256" key="5">
    <source>
        <dbReference type="ARBA" id="ARBA00023237"/>
    </source>
</evidence>
<evidence type="ECO:0000256" key="6">
    <source>
        <dbReference type="SAM" id="SignalP"/>
    </source>
</evidence>
<dbReference type="PROSITE" id="PS51257">
    <property type="entry name" value="PROKAR_LIPOPROTEIN"/>
    <property type="match status" value="1"/>
</dbReference>
<accession>A0ABY6NRJ8</accession>
<gene>
    <name evidence="8" type="ORF">JRG66_00420</name>
</gene>
<feature type="chain" id="PRO_5045307357" evidence="6">
    <location>
        <begin position="22"/>
        <end position="532"/>
    </location>
</feature>
<dbReference type="Gene3D" id="1.25.40.10">
    <property type="entry name" value="Tetratricopeptide repeat domain"/>
    <property type="match status" value="1"/>
</dbReference>
<evidence type="ECO:0000313" key="8">
    <source>
        <dbReference type="EMBL" id="UZH55404.1"/>
    </source>
</evidence>
<keyword evidence="9" id="KW-1185">Reference proteome</keyword>
<dbReference type="InterPro" id="IPR011990">
    <property type="entry name" value="TPR-like_helical_dom_sf"/>
</dbReference>
<evidence type="ECO:0000313" key="9">
    <source>
        <dbReference type="Proteomes" id="UP001163981"/>
    </source>
</evidence>
<dbReference type="Proteomes" id="UP001163981">
    <property type="component" value="Chromosome"/>
</dbReference>
<organism evidence="8 9">
    <name type="scientific">Salinimicrobium tongyeongense</name>
    <dbReference type="NCBI Taxonomy" id="2809707"/>
    <lineage>
        <taxon>Bacteria</taxon>
        <taxon>Pseudomonadati</taxon>
        <taxon>Bacteroidota</taxon>
        <taxon>Flavobacteriia</taxon>
        <taxon>Flavobacteriales</taxon>
        <taxon>Flavobacteriaceae</taxon>
        <taxon>Salinimicrobium</taxon>
    </lineage>
</organism>
<evidence type="ECO:0000256" key="3">
    <source>
        <dbReference type="ARBA" id="ARBA00022729"/>
    </source>
</evidence>
<dbReference type="Gene3D" id="1.25.40.390">
    <property type="match status" value="1"/>
</dbReference>
<comment type="subcellular location">
    <subcellularLocation>
        <location evidence="1">Cell outer membrane</location>
    </subcellularLocation>
</comment>
<feature type="signal peptide" evidence="6">
    <location>
        <begin position="1"/>
        <end position="21"/>
    </location>
</feature>
<dbReference type="CDD" id="cd08977">
    <property type="entry name" value="SusD"/>
    <property type="match status" value="1"/>
</dbReference>
<reference evidence="8" key="1">
    <citation type="submission" date="2021-02" db="EMBL/GenBank/DDBJ databases">
        <title>Salinimicrobium sp. nov. isolated from seawater in Tongyeong, Republic of Korea.</title>
        <authorList>
            <person name="Lee S.-J."/>
        </authorList>
    </citation>
    <scope>NUCLEOTIDE SEQUENCE</scope>
    <source>
        <strain evidence="8">HN-2-9-2</strain>
    </source>
</reference>
<protein>
    <submittedName>
        <fullName evidence="8">RagB/SusD family nutrient uptake outer membrane protein</fullName>
    </submittedName>
</protein>
<proteinExistence type="inferred from homology"/>
<dbReference type="Pfam" id="PF07980">
    <property type="entry name" value="SusD_RagB"/>
    <property type="match status" value="1"/>
</dbReference>
<dbReference type="InterPro" id="IPR012944">
    <property type="entry name" value="SusD_RagB_dom"/>
</dbReference>
<dbReference type="SUPFAM" id="SSF48452">
    <property type="entry name" value="TPR-like"/>
    <property type="match status" value="1"/>
</dbReference>
<keyword evidence="4" id="KW-0472">Membrane</keyword>